<dbReference type="PROSITE" id="PS51257">
    <property type="entry name" value="PROKAR_LIPOPROTEIN"/>
    <property type="match status" value="1"/>
</dbReference>
<evidence type="ECO:0008006" key="4">
    <source>
        <dbReference type="Google" id="ProtNLM"/>
    </source>
</evidence>
<dbReference type="PATRIC" id="fig|336566.3.peg.657"/>
<proteinExistence type="predicted"/>
<protein>
    <recommendedName>
        <fullName evidence="4">Peptidase inhibitor I78 family protein</fullName>
    </recommendedName>
</protein>
<reference evidence="2 3" key="1">
    <citation type="submission" date="2015-05" db="EMBL/GenBank/DDBJ databases">
        <title>Genome sequencing and analysis of members of genus Stenotrophomonas.</title>
        <authorList>
            <person name="Patil P.P."/>
            <person name="Midha S."/>
            <person name="Patil P.B."/>
        </authorList>
    </citation>
    <scope>NUCLEOTIDE SEQUENCE [LARGE SCALE GENOMIC DNA]</scope>
    <source>
        <strain evidence="2 3">DSM 24757</strain>
    </source>
</reference>
<keyword evidence="3" id="KW-1185">Reference proteome</keyword>
<evidence type="ECO:0000256" key="1">
    <source>
        <dbReference type="SAM" id="SignalP"/>
    </source>
</evidence>
<comment type="caution">
    <text evidence="2">The sequence shown here is derived from an EMBL/GenBank/DDBJ whole genome shotgun (WGS) entry which is preliminary data.</text>
</comment>
<dbReference type="PANTHER" id="PTHR39600">
    <property type="entry name" value="PEPTIDASE INHIBITOR I78 FAMILY PROTEIN"/>
    <property type="match status" value="1"/>
</dbReference>
<dbReference type="PANTHER" id="PTHR39600:SF1">
    <property type="entry name" value="PEPTIDASE INHIBITOR I78 FAMILY PROTEIN"/>
    <property type="match status" value="1"/>
</dbReference>
<evidence type="ECO:0000313" key="2">
    <source>
        <dbReference type="EMBL" id="KRG77910.1"/>
    </source>
</evidence>
<gene>
    <name evidence="2" type="ORF">ABB30_06545</name>
</gene>
<dbReference type="STRING" id="336566.ABB30_06545"/>
<accession>A0A0R0D8B4</accession>
<evidence type="ECO:0000313" key="3">
    <source>
        <dbReference type="Proteomes" id="UP000050956"/>
    </source>
</evidence>
<dbReference type="Proteomes" id="UP000050956">
    <property type="component" value="Unassembled WGS sequence"/>
</dbReference>
<dbReference type="Gene3D" id="3.30.10.10">
    <property type="entry name" value="Trypsin Inhibitor V, subunit A"/>
    <property type="match status" value="1"/>
</dbReference>
<dbReference type="Pfam" id="PF11720">
    <property type="entry name" value="Inhibitor_I78"/>
    <property type="match status" value="1"/>
</dbReference>
<feature type="chain" id="PRO_5006395286" description="Peptidase inhibitor I78 family protein" evidence="1">
    <location>
        <begin position="20"/>
        <end position="107"/>
    </location>
</feature>
<dbReference type="EMBL" id="LDJM01000015">
    <property type="protein sequence ID" value="KRG77910.1"/>
    <property type="molecule type" value="Genomic_DNA"/>
</dbReference>
<dbReference type="InterPro" id="IPR021719">
    <property type="entry name" value="Prot_inh_I78"/>
</dbReference>
<name>A0A0R0D8B4_9GAMM</name>
<sequence length="107" mass="11332">MRFALFSALPLCAAMTACATSPSSGGSNEVPPAIQSDGGNYNCENADLAEFAGKTGSAEVYEQARIKANVRHVRVVKPGMAVTMDYRIDRLTVMLDDNGKIESISCG</sequence>
<organism evidence="2 3">
    <name type="scientific">Stenotrophomonas ginsengisoli</name>
    <dbReference type="NCBI Taxonomy" id="336566"/>
    <lineage>
        <taxon>Bacteria</taxon>
        <taxon>Pseudomonadati</taxon>
        <taxon>Pseudomonadota</taxon>
        <taxon>Gammaproteobacteria</taxon>
        <taxon>Lysobacterales</taxon>
        <taxon>Lysobacteraceae</taxon>
        <taxon>Stenotrophomonas</taxon>
    </lineage>
</organism>
<keyword evidence="1" id="KW-0732">Signal</keyword>
<feature type="signal peptide" evidence="1">
    <location>
        <begin position="1"/>
        <end position="19"/>
    </location>
</feature>
<dbReference type="AlphaFoldDB" id="A0A0R0D8B4"/>